<accession>A0A101M2N0</accession>
<organism evidence="1">
    <name type="scientific">Picea glauca</name>
    <name type="common">White spruce</name>
    <name type="synonym">Pinus glauca</name>
    <dbReference type="NCBI Taxonomy" id="3330"/>
    <lineage>
        <taxon>Eukaryota</taxon>
        <taxon>Viridiplantae</taxon>
        <taxon>Streptophyta</taxon>
        <taxon>Embryophyta</taxon>
        <taxon>Tracheophyta</taxon>
        <taxon>Spermatophyta</taxon>
        <taxon>Pinopsida</taxon>
        <taxon>Pinidae</taxon>
        <taxon>Conifers I</taxon>
        <taxon>Pinales</taxon>
        <taxon>Pinaceae</taxon>
        <taxon>Picea</taxon>
    </lineage>
</organism>
<reference evidence="1" key="1">
    <citation type="journal article" date="2015" name="Genome Biol. Evol.">
        <title>Organellar Genomes of White Spruce (Picea glauca): Assembly and Annotation.</title>
        <authorList>
            <person name="Jackman S.D."/>
            <person name="Warren R.L."/>
            <person name="Gibb E.A."/>
            <person name="Vandervalk B.P."/>
            <person name="Mohamadi H."/>
            <person name="Chu J."/>
            <person name="Raymond A."/>
            <person name="Pleasance S."/>
            <person name="Coope R."/>
            <person name="Wildung M.R."/>
            <person name="Ritland C.E."/>
            <person name="Bousquet J."/>
            <person name="Jones S.J."/>
            <person name="Bohlmann J."/>
            <person name="Birol I."/>
        </authorList>
    </citation>
    <scope>NUCLEOTIDE SEQUENCE [LARGE SCALE GENOMIC DNA]</scope>
    <source>
        <tissue evidence="1">Flushing bud</tissue>
    </source>
</reference>
<sequence>MMRRNRGKRVKQIGPRAGCSHTGAAWLAIVRADCVCVSSIPLPEVGEGPGRGHFSKAVGMGRTSRKRELFVASGSGASIYSSEPLVVGPKIQMIQSMKQSFQHRY</sequence>
<dbReference type="EMBL" id="LKAM01000002">
    <property type="protein sequence ID" value="KUM49916.1"/>
    <property type="molecule type" value="Genomic_DNA"/>
</dbReference>
<dbReference type="AlphaFoldDB" id="A0A101M2N0"/>
<comment type="caution">
    <text evidence="1">The sequence shown here is derived from an EMBL/GenBank/DDBJ whole genome shotgun (WGS) entry which is preliminary data.</text>
</comment>
<gene>
    <name evidence="1" type="ORF">ABT39_MTgene3143</name>
</gene>
<protein>
    <submittedName>
        <fullName evidence="1">Uncharacterized protein</fullName>
    </submittedName>
</protein>
<evidence type="ECO:0000313" key="1">
    <source>
        <dbReference type="EMBL" id="KUM49916.1"/>
    </source>
</evidence>
<geneLocation type="mitochondrion" evidence="1"/>
<keyword evidence="1" id="KW-0496">Mitochondrion</keyword>
<name>A0A101M2N0_PICGL</name>
<proteinExistence type="predicted"/>